<reference evidence="2" key="1">
    <citation type="submission" date="2014-11" db="EMBL/GenBank/DDBJ databases">
        <authorList>
            <person name="Amaro Gonzalez C."/>
        </authorList>
    </citation>
    <scope>NUCLEOTIDE SEQUENCE</scope>
</reference>
<dbReference type="EMBL" id="GBXM01019126">
    <property type="protein sequence ID" value="JAH89451.1"/>
    <property type="molecule type" value="Transcribed_RNA"/>
</dbReference>
<protein>
    <submittedName>
        <fullName evidence="2">Uncharacterized protein</fullName>
    </submittedName>
</protein>
<proteinExistence type="predicted"/>
<keyword evidence="1" id="KW-1133">Transmembrane helix</keyword>
<organism evidence="2">
    <name type="scientific">Anguilla anguilla</name>
    <name type="common">European freshwater eel</name>
    <name type="synonym">Muraena anguilla</name>
    <dbReference type="NCBI Taxonomy" id="7936"/>
    <lineage>
        <taxon>Eukaryota</taxon>
        <taxon>Metazoa</taxon>
        <taxon>Chordata</taxon>
        <taxon>Craniata</taxon>
        <taxon>Vertebrata</taxon>
        <taxon>Euteleostomi</taxon>
        <taxon>Actinopterygii</taxon>
        <taxon>Neopterygii</taxon>
        <taxon>Teleostei</taxon>
        <taxon>Anguilliformes</taxon>
        <taxon>Anguillidae</taxon>
        <taxon>Anguilla</taxon>
    </lineage>
</organism>
<keyword evidence="1" id="KW-0812">Transmembrane</keyword>
<feature type="transmembrane region" description="Helical" evidence="1">
    <location>
        <begin position="15"/>
        <end position="37"/>
    </location>
</feature>
<keyword evidence="1" id="KW-0472">Membrane</keyword>
<evidence type="ECO:0000313" key="2">
    <source>
        <dbReference type="EMBL" id="JAH89451.1"/>
    </source>
</evidence>
<evidence type="ECO:0000256" key="1">
    <source>
        <dbReference type="SAM" id="Phobius"/>
    </source>
</evidence>
<name>A0A0E9WGN7_ANGAN</name>
<accession>A0A0E9WGN7</accession>
<dbReference type="AlphaFoldDB" id="A0A0E9WGN7"/>
<sequence length="87" mass="10042">MARLTVIPTCEHHPYSFFLVVSFFFARFHFDYLWILIMPLSALRWSHRDQNAVNTAEKTIASQSGDCCVTVLRPSYPTNTCGLQEWG</sequence>
<reference evidence="2" key="2">
    <citation type="journal article" date="2015" name="Fish Shellfish Immunol.">
        <title>Early steps in the European eel (Anguilla anguilla)-Vibrio vulnificus interaction in the gills: Role of the RtxA13 toxin.</title>
        <authorList>
            <person name="Callol A."/>
            <person name="Pajuelo D."/>
            <person name="Ebbesson L."/>
            <person name="Teles M."/>
            <person name="MacKenzie S."/>
            <person name="Amaro C."/>
        </authorList>
    </citation>
    <scope>NUCLEOTIDE SEQUENCE</scope>
</reference>